<dbReference type="EMBL" id="CP009249">
    <property type="protein sequence ID" value="APT93140.1"/>
    <property type="molecule type" value="Genomic_DNA"/>
</dbReference>
<dbReference type="GO" id="GO:0003677">
    <property type="term" value="F:DNA binding"/>
    <property type="evidence" value="ECO:0007669"/>
    <property type="project" value="InterPro"/>
</dbReference>
<keyword evidence="3" id="KW-1185">Reference proteome</keyword>
<dbReference type="Gene3D" id="1.10.260.40">
    <property type="entry name" value="lambda repressor-like DNA-binding domains"/>
    <property type="match status" value="1"/>
</dbReference>
<accession>A0A1L7D4U4</accession>
<dbReference type="PROSITE" id="PS50943">
    <property type="entry name" value="HTH_CROC1"/>
    <property type="match status" value="1"/>
</dbReference>
<dbReference type="CDD" id="cd00093">
    <property type="entry name" value="HTH_XRE"/>
    <property type="match status" value="1"/>
</dbReference>
<dbReference type="AlphaFoldDB" id="A0A1L7D4U4"/>
<protein>
    <recommendedName>
        <fullName evidence="1">HTH cro/C1-type domain-containing protein</fullName>
    </recommendedName>
</protein>
<gene>
    <name evidence="2" type="ORF">CPHO_09835</name>
</gene>
<proteinExistence type="predicted"/>
<dbReference type="Pfam" id="PF01381">
    <property type="entry name" value="HTH_3"/>
    <property type="match status" value="1"/>
</dbReference>
<dbReference type="SUPFAM" id="SSF47413">
    <property type="entry name" value="lambda repressor-like DNA-binding domains"/>
    <property type="match status" value="1"/>
</dbReference>
<dbReference type="RefSeq" id="WP_075735377.1">
    <property type="nucleotide sequence ID" value="NZ_CP009249.1"/>
</dbReference>
<dbReference type="STRING" id="161895.CPHO_09835"/>
<dbReference type="InterPro" id="IPR010982">
    <property type="entry name" value="Lambda_DNA-bd_dom_sf"/>
</dbReference>
<dbReference type="KEGG" id="cpho:CPHO_09835"/>
<reference evidence="2 3" key="1">
    <citation type="submission" date="2014-08" db="EMBL/GenBank/DDBJ databases">
        <title>Complete genome sequence of Corynebacterium phocae M408/89/1(T)(=DSM 44612(T)), isolated from the common seal (Phoca vitulina).</title>
        <authorList>
            <person name="Ruckert C."/>
            <person name="Albersmeier A."/>
            <person name="Winkler A."/>
            <person name="Kalinowski J."/>
        </authorList>
    </citation>
    <scope>NUCLEOTIDE SEQUENCE [LARGE SCALE GENOMIC DNA]</scope>
    <source>
        <strain evidence="2 3">M408/89/1</strain>
    </source>
</reference>
<evidence type="ECO:0000313" key="2">
    <source>
        <dbReference type="EMBL" id="APT93140.1"/>
    </source>
</evidence>
<dbReference type="SMART" id="SM00530">
    <property type="entry name" value="HTH_XRE"/>
    <property type="match status" value="1"/>
</dbReference>
<organism evidence="2 3">
    <name type="scientific">Corynebacterium phocae</name>
    <dbReference type="NCBI Taxonomy" id="161895"/>
    <lineage>
        <taxon>Bacteria</taxon>
        <taxon>Bacillati</taxon>
        <taxon>Actinomycetota</taxon>
        <taxon>Actinomycetes</taxon>
        <taxon>Mycobacteriales</taxon>
        <taxon>Corynebacteriaceae</taxon>
        <taxon>Corynebacterium</taxon>
    </lineage>
</organism>
<evidence type="ECO:0000313" key="3">
    <source>
        <dbReference type="Proteomes" id="UP000185491"/>
    </source>
</evidence>
<dbReference type="InterPro" id="IPR001387">
    <property type="entry name" value="Cro/C1-type_HTH"/>
</dbReference>
<feature type="domain" description="HTH cro/C1-type" evidence="1">
    <location>
        <begin position="21"/>
        <end position="78"/>
    </location>
</feature>
<evidence type="ECO:0000259" key="1">
    <source>
        <dbReference type="PROSITE" id="PS50943"/>
    </source>
</evidence>
<dbReference type="Proteomes" id="UP000185491">
    <property type="component" value="Chromosome"/>
</dbReference>
<sequence>MAFAIHSLVWLRYGHNFSENLRELRRRRGLSVVALAELAGLSRNQVYNLERRHPHCADPLLSTVFKLALALEVPPAVLMPGAAQLVDGQGHLKEPDWSVLVAPHQVAKFPDSYVANRRSLARKDAF</sequence>
<name>A0A1L7D4U4_9CORY</name>
<dbReference type="OrthoDB" id="4559617at2"/>